<name>A0ABM1VT73_APLCA</name>
<dbReference type="InterPro" id="IPR051228">
    <property type="entry name" value="NADPH_Oxidase/PX-Domain"/>
</dbReference>
<evidence type="ECO:0000256" key="3">
    <source>
        <dbReference type="PROSITE-ProRule" id="PRU00192"/>
    </source>
</evidence>
<dbReference type="InterPro" id="IPR001452">
    <property type="entry name" value="SH3_domain"/>
</dbReference>
<feature type="compositionally biased region" description="Polar residues" evidence="4">
    <location>
        <begin position="294"/>
        <end position="310"/>
    </location>
</feature>
<reference evidence="7" key="1">
    <citation type="submission" date="2025-08" db="UniProtKB">
        <authorList>
            <consortium name="RefSeq"/>
        </authorList>
    </citation>
    <scope>IDENTIFICATION</scope>
</reference>
<feature type="region of interest" description="Disordered" evidence="4">
    <location>
        <begin position="108"/>
        <end position="224"/>
    </location>
</feature>
<feature type="domain" description="SH3" evidence="5">
    <location>
        <begin position="49"/>
        <end position="108"/>
    </location>
</feature>
<dbReference type="RefSeq" id="XP_035825615.1">
    <property type="nucleotide sequence ID" value="XM_035969722.1"/>
</dbReference>
<dbReference type="CDD" id="cd00174">
    <property type="entry name" value="SH3"/>
    <property type="match status" value="1"/>
</dbReference>
<feature type="region of interest" description="Disordered" evidence="4">
    <location>
        <begin position="293"/>
        <end position="316"/>
    </location>
</feature>
<gene>
    <name evidence="7" type="primary">LOC101856425</name>
</gene>
<feature type="domain" description="SH3" evidence="5">
    <location>
        <begin position="232"/>
        <end position="292"/>
    </location>
</feature>
<dbReference type="PANTHER" id="PTHR15706">
    <property type="entry name" value="SH3 MULTIPLE DOMAIN"/>
    <property type="match status" value="1"/>
</dbReference>
<sequence>MAFLCPSRRGRQKKKRNKEPKTLYMGRITGSASIDTLVRVGLEKQHGLSPDSRMLVIQDFLGTGDGELSAQTGDSVYLLYRENDWVYVITELGQEGFLPFICVTPSNDVTGPTNKSRHQKGRSLDRRDGGVSDDSLQGEEGSDSSLSRGHHPGTPSVFPSNLSNPLPKPARTLNVPDVVSTNNYVQHPPVSDINRGKKSPKRQSLSADPHRKASRKSANSDSVTEVKTFIKEPCGKFLVVFQFRVVDENDVNVDRGEVVTALNREDPLWTWVRRLNGQEGFMPSAFLCRFPEDLQTNKGDPNTNSSNNQEAAPKPTTKFHDVRELITLRNFTAQSADDISVAGGDHVFADLANQIEKDWIWVYAPATGNYGYIPKDNVKWPTDYPKFDDVKSNLSRPP</sequence>
<evidence type="ECO:0000256" key="4">
    <source>
        <dbReference type="SAM" id="MobiDB-lite"/>
    </source>
</evidence>
<accession>A0ABM1VT73</accession>
<dbReference type="Proteomes" id="UP000694888">
    <property type="component" value="Unplaced"/>
</dbReference>
<evidence type="ECO:0000259" key="5">
    <source>
        <dbReference type="PROSITE" id="PS50002"/>
    </source>
</evidence>
<dbReference type="GeneID" id="101856425"/>
<evidence type="ECO:0000256" key="1">
    <source>
        <dbReference type="ARBA" id="ARBA00022443"/>
    </source>
</evidence>
<dbReference type="SMART" id="SM00326">
    <property type="entry name" value="SH3"/>
    <property type="match status" value="3"/>
</dbReference>
<keyword evidence="1 3" id="KW-0728">SH3 domain</keyword>
<dbReference type="PANTHER" id="PTHR15706:SF2">
    <property type="entry name" value="SH3 AND PX DOMAIN-CONTAINING PROTEIN 2A"/>
    <property type="match status" value="1"/>
</dbReference>
<evidence type="ECO:0000256" key="2">
    <source>
        <dbReference type="ARBA" id="ARBA00022737"/>
    </source>
</evidence>
<dbReference type="Gene3D" id="2.30.30.40">
    <property type="entry name" value="SH3 Domains"/>
    <property type="match status" value="3"/>
</dbReference>
<dbReference type="InterPro" id="IPR036028">
    <property type="entry name" value="SH3-like_dom_sf"/>
</dbReference>
<keyword evidence="2" id="KW-0677">Repeat</keyword>
<organism evidence="6 7">
    <name type="scientific">Aplysia californica</name>
    <name type="common">California sea hare</name>
    <dbReference type="NCBI Taxonomy" id="6500"/>
    <lineage>
        <taxon>Eukaryota</taxon>
        <taxon>Metazoa</taxon>
        <taxon>Spiralia</taxon>
        <taxon>Lophotrochozoa</taxon>
        <taxon>Mollusca</taxon>
        <taxon>Gastropoda</taxon>
        <taxon>Heterobranchia</taxon>
        <taxon>Euthyneura</taxon>
        <taxon>Tectipleura</taxon>
        <taxon>Aplysiida</taxon>
        <taxon>Aplysioidea</taxon>
        <taxon>Aplysiidae</taxon>
        <taxon>Aplysia</taxon>
    </lineage>
</organism>
<dbReference type="SUPFAM" id="SSF50044">
    <property type="entry name" value="SH3-domain"/>
    <property type="match status" value="3"/>
</dbReference>
<proteinExistence type="predicted"/>
<evidence type="ECO:0000313" key="7">
    <source>
        <dbReference type="RefSeq" id="XP_035825615.1"/>
    </source>
</evidence>
<keyword evidence="6" id="KW-1185">Reference proteome</keyword>
<evidence type="ECO:0000313" key="6">
    <source>
        <dbReference type="Proteomes" id="UP000694888"/>
    </source>
</evidence>
<dbReference type="PROSITE" id="PS50002">
    <property type="entry name" value="SH3"/>
    <property type="match status" value="2"/>
</dbReference>
<protein>
    <submittedName>
        <fullName evidence="7">SH3 domain-containing protein Dlish</fullName>
    </submittedName>
</protein>